<dbReference type="PROSITE" id="PS50850">
    <property type="entry name" value="MFS"/>
    <property type="match status" value="1"/>
</dbReference>
<feature type="transmembrane region" description="Helical" evidence="7">
    <location>
        <begin position="339"/>
        <end position="358"/>
    </location>
</feature>
<evidence type="ECO:0000256" key="7">
    <source>
        <dbReference type="SAM" id="Phobius"/>
    </source>
</evidence>
<feature type="transmembrane region" description="Helical" evidence="7">
    <location>
        <begin position="231"/>
        <end position="248"/>
    </location>
</feature>
<keyword evidence="4 7" id="KW-0812">Transmembrane</keyword>
<proteinExistence type="inferred from homology"/>
<evidence type="ECO:0000256" key="2">
    <source>
        <dbReference type="ARBA" id="ARBA00008335"/>
    </source>
</evidence>
<dbReference type="EMBL" id="FRDJ01000001">
    <property type="protein sequence ID" value="SHN50177.1"/>
    <property type="molecule type" value="Genomic_DNA"/>
</dbReference>
<dbReference type="SUPFAM" id="SSF103473">
    <property type="entry name" value="MFS general substrate transporter"/>
    <property type="match status" value="1"/>
</dbReference>
<feature type="transmembrane region" description="Helical" evidence="7">
    <location>
        <begin position="308"/>
        <end position="333"/>
    </location>
</feature>
<gene>
    <name evidence="9" type="ORF">SAMN02745226_00210</name>
</gene>
<dbReference type="GO" id="GO:0016020">
    <property type="term" value="C:membrane"/>
    <property type="evidence" value="ECO:0007669"/>
    <property type="project" value="TreeGrafter"/>
</dbReference>
<dbReference type="GO" id="GO:0022857">
    <property type="term" value="F:transmembrane transporter activity"/>
    <property type="evidence" value="ECO:0007669"/>
    <property type="project" value="InterPro"/>
</dbReference>
<name>A0A1M7RV19_FERGO</name>
<evidence type="ECO:0000256" key="1">
    <source>
        <dbReference type="ARBA" id="ARBA00004127"/>
    </source>
</evidence>
<feature type="transmembrane region" description="Helical" evidence="7">
    <location>
        <begin position="280"/>
        <end position="296"/>
    </location>
</feature>
<feature type="transmembrane region" description="Helical" evidence="7">
    <location>
        <begin position="122"/>
        <end position="140"/>
    </location>
</feature>
<keyword evidence="5 7" id="KW-1133">Transmembrane helix</keyword>
<comment type="subcellular location">
    <subcellularLocation>
        <location evidence="1">Endomembrane system</location>
        <topology evidence="1">Multi-pass membrane protein</topology>
    </subcellularLocation>
</comment>
<dbReference type="InterPro" id="IPR036259">
    <property type="entry name" value="MFS_trans_sf"/>
</dbReference>
<feature type="transmembrane region" description="Helical" evidence="7">
    <location>
        <begin position="39"/>
        <end position="60"/>
    </location>
</feature>
<feature type="transmembrane region" description="Helical" evidence="7">
    <location>
        <begin position="200"/>
        <end position="219"/>
    </location>
</feature>
<protein>
    <submittedName>
        <fullName evidence="9">Fucose permease</fullName>
    </submittedName>
</protein>
<evidence type="ECO:0000259" key="8">
    <source>
        <dbReference type="PROSITE" id="PS50850"/>
    </source>
</evidence>
<feature type="transmembrane region" description="Helical" evidence="7">
    <location>
        <begin position="257"/>
        <end position="274"/>
    </location>
</feature>
<dbReference type="GO" id="GO:0012505">
    <property type="term" value="C:endomembrane system"/>
    <property type="evidence" value="ECO:0007669"/>
    <property type="project" value="UniProtKB-SubCell"/>
</dbReference>
<keyword evidence="6 7" id="KW-0472">Membrane</keyword>
<feature type="transmembrane region" description="Helical" evidence="7">
    <location>
        <begin position="152"/>
        <end position="170"/>
    </location>
</feature>
<dbReference type="InterPro" id="IPR020846">
    <property type="entry name" value="MFS_dom"/>
</dbReference>
<dbReference type="STRING" id="1121883.SAMN02745226_00210"/>
<evidence type="ECO:0000256" key="4">
    <source>
        <dbReference type="ARBA" id="ARBA00022692"/>
    </source>
</evidence>
<comment type="similarity">
    <text evidence="2">Belongs to the major facilitator superfamily.</text>
</comment>
<keyword evidence="10" id="KW-1185">Reference proteome</keyword>
<sequence>MSSLLPMIIIFSYSLVLNSMAPLLSSFRELFHISVELSSLLPFFSLTGTVLSNIFVGIYLNRLGLKRALMTGYLLTILGSLIIAFSGRLFLSLVGLFFFGLSTGFGFTASTTLLVQSKKPKFGLFHGAYGLGGIIAPLLIKVVQGKWQDFRFVYLIYSALFLSLLTYTLLKIEELSAEKKRESFSLSEIRQAFKIDSFRIFLLLLILYSSAEIGVITWAGTISNSKVISTYTAYMIFWALFTLSRFPVEYLEKTFRYLLRTNTLLLIVSTVLLFTTKNPIYFIISGFLFGPLFPYIQKHALRNIHNNIIPLFNGATYAFTSLGGNIASTLIGVLIGKSFVLALLVPVIIIGLITTLSLKTKAVK</sequence>
<dbReference type="InterPro" id="IPR051788">
    <property type="entry name" value="MFS_Transporter"/>
</dbReference>
<evidence type="ECO:0000256" key="3">
    <source>
        <dbReference type="ARBA" id="ARBA00022448"/>
    </source>
</evidence>
<feature type="transmembrane region" description="Helical" evidence="7">
    <location>
        <begin position="97"/>
        <end position="115"/>
    </location>
</feature>
<reference evidence="10" key="1">
    <citation type="submission" date="2016-12" db="EMBL/GenBank/DDBJ databases">
        <authorList>
            <person name="Varghese N."/>
            <person name="Submissions S."/>
        </authorList>
    </citation>
    <scope>NUCLEOTIDE SEQUENCE [LARGE SCALE GENOMIC DNA]</scope>
    <source>
        <strain evidence="10">DSM 13020</strain>
    </source>
</reference>
<evidence type="ECO:0000256" key="6">
    <source>
        <dbReference type="ARBA" id="ARBA00023136"/>
    </source>
</evidence>
<dbReference type="Gene3D" id="1.20.1250.20">
    <property type="entry name" value="MFS general substrate transporter like domains"/>
    <property type="match status" value="1"/>
</dbReference>
<keyword evidence="3" id="KW-0813">Transport</keyword>
<evidence type="ECO:0000256" key="5">
    <source>
        <dbReference type="ARBA" id="ARBA00022989"/>
    </source>
</evidence>
<dbReference type="OrthoDB" id="41970at2"/>
<dbReference type="Proteomes" id="UP000184207">
    <property type="component" value="Unassembled WGS sequence"/>
</dbReference>
<dbReference type="InterPro" id="IPR011701">
    <property type="entry name" value="MFS"/>
</dbReference>
<dbReference type="PANTHER" id="PTHR23514:SF3">
    <property type="entry name" value="BYPASS OF STOP CODON PROTEIN 6"/>
    <property type="match status" value="1"/>
</dbReference>
<organism evidence="9 10">
    <name type="scientific">Fervidobacterium gondwanense DSM 13020</name>
    <dbReference type="NCBI Taxonomy" id="1121883"/>
    <lineage>
        <taxon>Bacteria</taxon>
        <taxon>Thermotogati</taxon>
        <taxon>Thermotogota</taxon>
        <taxon>Thermotogae</taxon>
        <taxon>Thermotogales</taxon>
        <taxon>Fervidobacteriaceae</taxon>
        <taxon>Fervidobacterium</taxon>
    </lineage>
</organism>
<feature type="domain" description="Major facilitator superfamily (MFS) profile" evidence="8">
    <location>
        <begin position="1"/>
        <end position="176"/>
    </location>
</feature>
<dbReference type="PANTHER" id="PTHR23514">
    <property type="entry name" value="BYPASS OF STOP CODON PROTEIN 6"/>
    <property type="match status" value="1"/>
</dbReference>
<dbReference type="AlphaFoldDB" id="A0A1M7RV19"/>
<feature type="transmembrane region" description="Helical" evidence="7">
    <location>
        <begin position="72"/>
        <end position="91"/>
    </location>
</feature>
<evidence type="ECO:0000313" key="9">
    <source>
        <dbReference type="EMBL" id="SHN50177.1"/>
    </source>
</evidence>
<feature type="transmembrane region" description="Helical" evidence="7">
    <location>
        <begin position="7"/>
        <end position="27"/>
    </location>
</feature>
<accession>A0A1M7RV19</accession>
<evidence type="ECO:0000313" key="10">
    <source>
        <dbReference type="Proteomes" id="UP000184207"/>
    </source>
</evidence>
<dbReference type="Pfam" id="PF07690">
    <property type="entry name" value="MFS_1"/>
    <property type="match status" value="1"/>
</dbReference>